<protein>
    <recommendedName>
        <fullName evidence="3">Iron complex transport system ATP-binding protein</fullName>
    </recommendedName>
</protein>
<evidence type="ECO:0000313" key="2">
    <source>
        <dbReference type="Proteomes" id="UP001220964"/>
    </source>
</evidence>
<accession>A0AAE3T8Z0</accession>
<dbReference type="RefSeq" id="WP_275567798.1">
    <property type="nucleotide sequence ID" value="NZ_JARGYC010000032.1"/>
</dbReference>
<name>A0AAE3T8Z0_9RHOB</name>
<dbReference type="EMBL" id="JARGYC010000032">
    <property type="protein sequence ID" value="MDF0601657.1"/>
    <property type="molecule type" value="Genomic_DNA"/>
</dbReference>
<evidence type="ECO:0008006" key="3">
    <source>
        <dbReference type="Google" id="ProtNLM"/>
    </source>
</evidence>
<proteinExistence type="predicted"/>
<reference evidence="1" key="1">
    <citation type="submission" date="2023-03" db="EMBL/GenBank/DDBJ databases">
        <title>Multiphase analysis and comparison of six strains from genera Psychromarinibacter, Lutimaribacter, and Maritimibacter, including a novel species: Psychromarinibacter sediminicola sp. nov.</title>
        <authorList>
            <person name="Wang Y.-H."/>
            <person name="Ye M.-Q."/>
            <person name="Du Z.-J."/>
        </authorList>
    </citation>
    <scope>NUCLEOTIDE SEQUENCE</scope>
    <source>
        <strain evidence="1">C21-152</strain>
    </source>
</reference>
<evidence type="ECO:0000313" key="1">
    <source>
        <dbReference type="EMBL" id="MDF0601657.1"/>
    </source>
</evidence>
<organism evidence="1 2">
    <name type="scientific">Psychromarinibacter sediminicola</name>
    <dbReference type="NCBI Taxonomy" id="3033385"/>
    <lineage>
        <taxon>Bacteria</taxon>
        <taxon>Pseudomonadati</taxon>
        <taxon>Pseudomonadota</taxon>
        <taxon>Alphaproteobacteria</taxon>
        <taxon>Rhodobacterales</taxon>
        <taxon>Paracoccaceae</taxon>
        <taxon>Psychromarinibacter</taxon>
    </lineage>
</organism>
<dbReference type="AlphaFoldDB" id="A0AAE3T8Z0"/>
<sequence>MRLVNPERLYADWCVALKAGRLHCTGPWSDTMTSAVLSDLYDTPLRLASADGATVVVNAD</sequence>
<comment type="caution">
    <text evidence="1">The sequence shown here is derived from an EMBL/GenBank/DDBJ whole genome shotgun (WGS) entry which is preliminary data.</text>
</comment>
<keyword evidence="2" id="KW-1185">Reference proteome</keyword>
<gene>
    <name evidence="1" type="ORF">P1J78_13010</name>
</gene>
<dbReference type="Proteomes" id="UP001220964">
    <property type="component" value="Unassembled WGS sequence"/>
</dbReference>